<protein>
    <submittedName>
        <fullName evidence="3">FeS assembly protein SufD</fullName>
    </submittedName>
</protein>
<dbReference type="SUPFAM" id="SSF101960">
    <property type="entry name" value="Stabilizer of iron transporter SufD"/>
    <property type="match status" value="1"/>
</dbReference>
<dbReference type="PANTHER" id="PTHR30508">
    <property type="entry name" value="FES CLUSTER ASSEMBLY PROTEIN SUF"/>
    <property type="match status" value="1"/>
</dbReference>
<name>A0A1M4PK80_9FIRM</name>
<dbReference type="Pfam" id="PF01458">
    <property type="entry name" value="SUFBD_core"/>
    <property type="match status" value="1"/>
</dbReference>
<dbReference type="InterPro" id="IPR011542">
    <property type="entry name" value="SUF_FeS_clus_asmbl_SufD"/>
</dbReference>
<dbReference type="EMBL" id="LT669839">
    <property type="protein sequence ID" value="SHD75855.1"/>
    <property type="molecule type" value="Genomic_DNA"/>
</dbReference>
<gene>
    <name evidence="3" type="ORF">CUESP1_0466</name>
</gene>
<dbReference type="GO" id="GO:0016226">
    <property type="term" value="P:iron-sulfur cluster assembly"/>
    <property type="evidence" value="ECO:0007669"/>
    <property type="project" value="InterPro"/>
</dbReference>
<evidence type="ECO:0000313" key="3">
    <source>
        <dbReference type="EMBL" id="SHD75855.1"/>
    </source>
</evidence>
<dbReference type="AlphaFoldDB" id="A0A1M4PK80"/>
<dbReference type="NCBIfam" id="TIGR01981">
    <property type="entry name" value="sufD"/>
    <property type="match status" value="1"/>
</dbReference>
<accession>A0A1M4PK80</accession>
<dbReference type="InterPro" id="IPR037284">
    <property type="entry name" value="SUF_FeS_clus_asmbl_SufBD_sf"/>
</dbReference>
<sequence>MDRWDKMKIIDKENFIFPNIIDYKKDYLKSETKLPEGVVLEKITKGINEIIFDYLNTKEFQGVGEKFTSLAEESYNSGIIFYIPKDVKVESPIKIEFDMDEENPVVINQNIIVAEKGSEGTIIMDYTSSEKVGAFHNGLTKIYAKENSIINIIKVQRMNDISHNFDSNIAIVKGQGQVNWISIELGSGISSSNYSNFLEAEASEANLSSIYLGDGKRKIDLEYSMIHKGPRSISNIETKGVLMDHAKKVFKGNLDFKKGARLSKGIEEEYVILLDPTVKSDSIPALLCHEDDVEGEHAASAGQINENKLFYLMSRGLEEREAKKLIVEASFRPIIDRIPYEIYRNIVVDEVERRLMDGKN</sequence>
<dbReference type="InterPro" id="IPR055346">
    <property type="entry name" value="Fe-S_cluster_assembly_SufBD"/>
</dbReference>
<dbReference type="InterPro" id="IPR000825">
    <property type="entry name" value="SUF_FeS_clus_asmbl_SufBD_core"/>
</dbReference>
<evidence type="ECO:0000256" key="1">
    <source>
        <dbReference type="ARBA" id="ARBA00043967"/>
    </source>
</evidence>
<feature type="domain" description="SUF system FeS cluster assembly SufBD core" evidence="2">
    <location>
        <begin position="99"/>
        <end position="329"/>
    </location>
</feature>
<evidence type="ECO:0000259" key="2">
    <source>
        <dbReference type="Pfam" id="PF01458"/>
    </source>
</evidence>
<comment type="similarity">
    <text evidence="1">Belongs to the iron-sulfur cluster assembly SufBD family.</text>
</comment>
<dbReference type="Proteomes" id="UP000245423">
    <property type="component" value="Chromosome 1"/>
</dbReference>
<evidence type="ECO:0000313" key="4">
    <source>
        <dbReference type="Proteomes" id="UP000245423"/>
    </source>
</evidence>
<dbReference type="PANTHER" id="PTHR30508:SF1">
    <property type="entry name" value="UPF0051 PROTEIN ABCI8, CHLOROPLASTIC-RELATED"/>
    <property type="match status" value="1"/>
</dbReference>
<organism evidence="3 4">
    <name type="scientific">[Clostridium] ultunense Esp</name>
    <dbReference type="NCBI Taxonomy" id="1288971"/>
    <lineage>
        <taxon>Bacteria</taxon>
        <taxon>Bacillati</taxon>
        <taxon>Bacillota</taxon>
        <taxon>Tissierellia</taxon>
        <taxon>Tissierellales</taxon>
        <taxon>Tepidimicrobiaceae</taxon>
        <taxon>Schnuerera</taxon>
    </lineage>
</organism>
<keyword evidence="4" id="KW-1185">Reference proteome</keyword>
<reference evidence="3 4" key="1">
    <citation type="submission" date="2016-11" db="EMBL/GenBank/DDBJ databases">
        <authorList>
            <person name="Manzoor S."/>
        </authorList>
    </citation>
    <scope>NUCLEOTIDE SEQUENCE [LARGE SCALE GENOMIC DNA]</scope>
    <source>
        <strain evidence="3">Clostridium ultunense strain Esp</strain>
    </source>
</reference>
<proteinExistence type="inferred from homology"/>